<proteinExistence type="predicted"/>
<protein>
    <submittedName>
        <fullName evidence="1">Uncharacterized protein</fullName>
    </submittedName>
</protein>
<comment type="caution">
    <text evidence="1">The sequence shown here is derived from an EMBL/GenBank/DDBJ whole genome shotgun (WGS) entry which is preliminary data.</text>
</comment>
<evidence type="ECO:0000313" key="2">
    <source>
        <dbReference type="Proteomes" id="UP001062846"/>
    </source>
</evidence>
<sequence length="535" mass="60297">MAAVSYLRFSLSNLSPIPASILRFSNPRSQFILYFSSSASSPPTAAQSSPPPSHHANHHVGGDKWEPFRKKKVVMRVGYVGTDYRGQFPLLCLHLIAYILLAVFVYGVLVSTYSIEGELENAIFKAGGIRDSNFGNLHKIGWARSSRTDKGVHSLATMISLKMEVPENAWKENPNGIVLANYVNAHLPNNVKVFSILPSQRSFDARRECNIRKYSYLLPAEIIGIKNNFTPFEIDYHLSDFNHILNTFEGEHPFHNYTIRSKYRKRNSAKQLSIEDEKARCSELDQSDGEETLGADDMAAVDVQGNDIGISRPIASDKQPLQSNDEHGNSLKDDEPVLAVRARWLHEPDEKDRLSASHFRKILRCSCGKLEQFLGTNYVEISIFGESFMLHQIRKMVGTAVAVKRKLLPRDVLKLSLAKFARIVLPLAPSEVLVLRGNNFVLRNRPGNVTRPEMLSLVESEEILKVVDEFYNSVMLPQVSQFLDPSKSPWKGWIETLDANTSIKEAELDEIRKAWELCYEKFWSGNGACITAVNT</sequence>
<dbReference type="EMBL" id="CM046388">
    <property type="protein sequence ID" value="KAI8574073.1"/>
    <property type="molecule type" value="Genomic_DNA"/>
</dbReference>
<organism evidence="1 2">
    <name type="scientific">Rhododendron molle</name>
    <name type="common">Chinese azalea</name>
    <name type="synonym">Azalea mollis</name>
    <dbReference type="NCBI Taxonomy" id="49168"/>
    <lineage>
        <taxon>Eukaryota</taxon>
        <taxon>Viridiplantae</taxon>
        <taxon>Streptophyta</taxon>
        <taxon>Embryophyta</taxon>
        <taxon>Tracheophyta</taxon>
        <taxon>Spermatophyta</taxon>
        <taxon>Magnoliopsida</taxon>
        <taxon>eudicotyledons</taxon>
        <taxon>Gunneridae</taxon>
        <taxon>Pentapetalae</taxon>
        <taxon>asterids</taxon>
        <taxon>Ericales</taxon>
        <taxon>Ericaceae</taxon>
        <taxon>Ericoideae</taxon>
        <taxon>Rhodoreae</taxon>
        <taxon>Rhododendron</taxon>
    </lineage>
</organism>
<name>A0ACC0QBG5_RHOML</name>
<dbReference type="Proteomes" id="UP001062846">
    <property type="component" value="Chromosome 1"/>
</dbReference>
<evidence type="ECO:0000313" key="1">
    <source>
        <dbReference type="EMBL" id="KAI8574073.1"/>
    </source>
</evidence>
<gene>
    <name evidence="1" type="ORF">RHMOL_Rhmol01G0326300</name>
</gene>
<keyword evidence="2" id="KW-1185">Reference proteome</keyword>
<reference evidence="1" key="1">
    <citation type="submission" date="2022-02" db="EMBL/GenBank/DDBJ databases">
        <title>Plant Genome Project.</title>
        <authorList>
            <person name="Zhang R.-G."/>
        </authorList>
    </citation>
    <scope>NUCLEOTIDE SEQUENCE</scope>
    <source>
        <strain evidence="1">AT1</strain>
    </source>
</reference>
<accession>A0ACC0QBG5</accession>